<dbReference type="RefSeq" id="WP_084053982.1">
    <property type="nucleotide sequence ID" value="NZ_FWWT01000022.1"/>
</dbReference>
<dbReference type="SUPFAM" id="SSF69075">
    <property type="entry name" value="Glutamyl tRNA-reductase dimerization domain"/>
    <property type="match status" value="1"/>
</dbReference>
<evidence type="ECO:0000256" key="13">
    <source>
        <dbReference type="PIRSR" id="PIRSR000445-4"/>
    </source>
</evidence>
<evidence type="ECO:0000313" key="18">
    <source>
        <dbReference type="EMBL" id="SMB94171.1"/>
    </source>
</evidence>
<name>A0A1W1VM94_DESTI</name>
<dbReference type="HAMAP" id="MF_00087">
    <property type="entry name" value="Glu_tRNA_reductase"/>
    <property type="match status" value="1"/>
</dbReference>
<evidence type="ECO:0000256" key="2">
    <source>
        <dbReference type="ARBA" id="ARBA00005916"/>
    </source>
</evidence>
<feature type="binding site" evidence="9 11">
    <location>
        <begin position="49"/>
        <end position="52"/>
    </location>
    <ligand>
        <name>substrate</name>
    </ligand>
</feature>
<dbReference type="InterPro" id="IPR036343">
    <property type="entry name" value="GluRdtase_N_sf"/>
</dbReference>
<dbReference type="EMBL" id="FWWT01000022">
    <property type="protein sequence ID" value="SMB94171.1"/>
    <property type="molecule type" value="Genomic_DNA"/>
</dbReference>
<evidence type="ECO:0000256" key="12">
    <source>
        <dbReference type="PIRSR" id="PIRSR000445-3"/>
    </source>
</evidence>
<dbReference type="STRING" id="656914.SAMN00017405_0160"/>
<evidence type="ECO:0000256" key="14">
    <source>
        <dbReference type="RuleBase" id="RU000584"/>
    </source>
</evidence>
<dbReference type="NCBIfam" id="TIGR01035">
    <property type="entry name" value="hemA"/>
    <property type="match status" value="1"/>
</dbReference>
<evidence type="ECO:0000259" key="15">
    <source>
        <dbReference type="Pfam" id="PF00745"/>
    </source>
</evidence>
<dbReference type="Pfam" id="PF00745">
    <property type="entry name" value="GlutR_dimer"/>
    <property type="match status" value="1"/>
</dbReference>
<dbReference type="PANTHER" id="PTHR43013:SF1">
    <property type="entry name" value="GLUTAMYL-TRNA REDUCTASE"/>
    <property type="match status" value="1"/>
</dbReference>
<feature type="domain" description="Glutamyl-tRNA reductase N-terminal" evidence="17">
    <location>
        <begin position="6"/>
        <end position="156"/>
    </location>
</feature>
<dbReference type="InterPro" id="IPR036453">
    <property type="entry name" value="GluRdtase_dimer_dom_sf"/>
</dbReference>
<dbReference type="Pfam" id="PF01488">
    <property type="entry name" value="Shikimate_DH"/>
    <property type="match status" value="1"/>
</dbReference>
<evidence type="ECO:0000256" key="8">
    <source>
        <dbReference type="ARBA" id="ARBA00068659"/>
    </source>
</evidence>
<dbReference type="InterPro" id="IPR015895">
    <property type="entry name" value="4pyrrol_synth_GluRdtase_N"/>
</dbReference>
<dbReference type="GO" id="GO:0050661">
    <property type="term" value="F:NADP binding"/>
    <property type="evidence" value="ECO:0007669"/>
    <property type="project" value="InterPro"/>
</dbReference>
<feature type="active site" description="Nucleophile" evidence="9 10">
    <location>
        <position position="50"/>
    </location>
</feature>
<dbReference type="Gene3D" id="3.30.460.30">
    <property type="entry name" value="Glutamyl-tRNA reductase, N-terminal domain"/>
    <property type="match status" value="1"/>
</dbReference>
<sequence>MVVISLGLNHKTAPVEIREKLAMSKTQIMNNTNKLKSIEGIKGIIILSTCNRTELYITSKLLDDGKQALLEFVSDYSNCSLEQLLPYIYLKHDKEAVHHLFRVSSGLDSMILGESQILGQVQDAYDYAREFKISNNILNTLFQHAITLGKRVRTETLIDRQSVSISSTAVDLAKQLFGDLEGKSVLVLGAGDTSELTVRHLVANGISSVIVANRTYDKACNLANEFGGKAIHLDDFPHHLVNADIVISCTAAPKYILNYEDVLPIAKQRKNDPILFIDIAVPRDINPKIATLENISLYDVDDLHLVIQQHLSERKKEAIKAEFIIKEEYTKFFKWLDSLTVVPTIVALKNKADAIKDKELKRALRKLGNISEKEKKAVHSLANSIVNQLLHQPIEELKECAQDIKKRNLYKETLTSMFKLDETEKNILIPSNIGEASGYEKMYKSRFP</sequence>
<feature type="binding site" evidence="9 11">
    <location>
        <begin position="114"/>
        <end position="116"/>
    </location>
    <ligand>
        <name>substrate</name>
    </ligand>
</feature>
<dbReference type="UniPathway" id="UPA00251">
    <property type="reaction ID" value="UER00316"/>
</dbReference>
<dbReference type="SUPFAM" id="SSF69742">
    <property type="entry name" value="Glutamyl tRNA-reductase catalytic, N-terminal domain"/>
    <property type="match status" value="1"/>
</dbReference>
<feature type="binding site" evidence="9 12">
    <location>
        <begin position="189"/>
        <end position="194"/>
    </location>
    <ligand>
        <name>NADP(+)</name>
        <dbReference type="ChEBI" id="CHEBI:58349"/>
    </ligand>
</feature>
<evidence type="ECO:0000256" key="4">
    <source>
        <dbReference type="ARBA" id="ARBA00022857"/>
    </source>
</evidence>
<keyword evidence="19" id="KW-1185">Reference proteome</keyword>
<dbReference type="Gene3D" id="3.40.50.720">
    <property type="entry name" value="NAD(P)-binding Rossmann-like Domain"/>
    <property type="match status" value="1"/>
</dbReference>
<dbReference type="AlphaFoldDB" id="A0A1W1VM94"/>
<feature type="binding site" evidence="9 11">
    <location>
        <position position="120"/>
    </location>
    <ligand>
        <name>substrate</name>
    </ligand>
</feature>
<gene>
    <name evidence="9" type="primary">hemA</name>
    <name evidence="18" type="ORF">SAMN00017405_0160</name>
</gene>
<evidence type="ECO:0000256" key="11">
    <source>
        <dbReference type="PIRSR" id="PIRSR000445-2"/>
    </source>
</evidence>
<dbReference type="FunFam" id="3.40.50.720:FF:000031">
    <property type="entry name" value="Glutamyl-tRNA reductase"/>
    <property type="match status" value="1"/>
</dbReference>
<dbReference type="NCBIfam" id="NF000744">
    <property type="entry name" value="PRK00045.1-3"/>
    <property type="match status" value="1"/>
</dbReference>
<evidence type="ECO:0000256" key="7">
    <source>
        <dbReference type="ARBA" id="ARBA00047464"/>
    </source>
</evidence>
<keyword evidence="4 9" id="KW-0521">NADP</keyword>
<dbReference type="OrthoDB" id="110209at2"/>
<dbReference type="Pfam" id="PF05201">
    <property type="entry name" value="GlutR_N"/>
    <property type="match status" value="1"/>
</dbReference>
<feature type="domain" description="Quinate/shikimate 5-dehydrogenase/glutamyl-tRNA reductase" evidence="16">
    <location>
        <begin position="171"/>
        <end position="305"/>
    </location>
</feature>
<evidence type="ECO:0000256" key="6">
    <source>
        <dbReference type="ARBA" id="ARBA00023244"/>
    </source>
</evidence>
<dbReference type="EC" id="1.2.1.70" evidence="3 9"/>
<evidence type="ECO:0000256" key="3">
    <source>
        <dbReference type="ARBA" id="ARBA00012970"/>
    </source>
</evidence>
<reference evidence="18 19" key="1">
    <citation type="submission" date="2017-04" db="EMBL/GenBank/DDBJ databases">
        <authorList>
            <person name="Afonso C.L."/>
            <person name="Miller P.J."/>
            <person name="Scott M.A."/>
            <person name="Spackman E."/>
            <person name="Goraichik I."/>
            <person name="Dimitrov K.M."/>
            <person name="Suarez D.L."/>
            <person name="Swayne D.E."/>
        </authorList>
    </citation>
    <scope>NUCLEOTIDE SEQUENCE [LARGE SCALE GENOMIC DNA]</scope>
    <source>
        <strain evidence="18 19">DSM 11270</strain>
    </source>
</reference>
<proteinExistence type="inferred from homology"/>
<comment type="function">
    <text evidence="9">Catalyzes the NADPH-dependent reduction of glutamyl-tRNA(Glu) to glutamate 1-semialdehyde (GSA).</text>
</comment>
<evidence type="ECO:0000259" key="17">
    <source>
        <dbReference type="Pfam" id="PF05201"/>
    </source>
</evidence>
<dbReference type="InterPro" id="IPR036291">
    <property type="entry name" value="NAD(P)-bd_dom_sf"/>
</dbReference>
<dbReference type="InterPro" id="IPR006151">
    <property type="entry name" value="Shikm_DH/Glu-tRNA_Rdtase"/>
</dbReference>
<feature type="binding site" evidence="9 11">
    <location>
        <position position="109"/>
    </location>
    <ligand>
        <name>substrate</name>
    </ligand>
</feature>
<comment type="similarity">
    <text evidence="2 9 14">Belongs to the glutamyl-tRNA reductase family.</text>
</comment>
<accession>A0A1W1VM94</accession>
<comment type="catalytic activity">
    <reaction evidence="7 9 14">
        <text>(S)-4-amino-5-oxopentanoate + tRNA(Glu) + NADP(+) = L-glutamyl-tRNA(Glu) + NADPH + H(+)</text>
        <dbReference type="Rhea" id="RHEA:12344"/>
        <dbReference type="Rhea" id="RHEA-COMP:9663"/>
        <dbReference type="Rhea" id="RHEA-COMP:9680"/>
        <dbReference type="ChEBI" id="CHEBI:15378"/>
        <dbReference type="ChEBI" id="CHEBI:57501"/>
        <dbReference type="ChEBI" id="CHEBI:57783"/>
        <dbReference type="ChEBI" id="CHEBI:58349"/>
        <dbReference type="ChEBI" id="CHEBI:78442"/>
        <dbReference type="ChEBI" id="CHEBI:78520"/>
        <dbReference type="EC" id="1.2.1.70"/>
    </reaction>
</comment>
<comment type="domain">
    <text evidence="9">Possesses an unusual extended V-shaped dimeric structure with each monomer consisting of three distinct domains arranged along a curved 'spinal' alpha-helix. The N-terminal catalytic domain specifically recognizes the glutamate moiety of the substrate. The second domain is the NADPH-binding domain, and the third C-terminal domain is responsible for dimerization.</text>
</comment>
<dbReference type="GO" id="GO:0008883">
    <property type="term" value="F:glutamyl-tRNA reductase activity"/>
    <property type="evidence" value="ECO:0007669"/>
    <property type="project" value="UniProtKB-UniRule"/>
</dbReference>
<protein>
    <recommendedName>
        <fullName evidence="8 9">Glutamyl-tRNA reductase</fullName>
        <shortName evidence="9">GluTR</shortName>
        <ecNumber evidence="3 9">1.2.1.70</ecNumber>
    </recommendedName>
</protein>
<dbReference type="GO" id="GO:0019353">
    <property type="term" value="P:protoporphyrinogen IX biosynthetic process from glutamate"/>
    <property type="evidence" value="ECO:0007669"/>
    <property type="project" value="TreeGrafter"/>
</dbReference>
<dbReference type="Proteomes" id="UP000192731">
    <property type="component" value="Unassembled WGS sequence"/>
</dbReference>
<keyword evidence="6 9" id="KW-0627">Porphyrin biosynthesis</keyword>
<evidence type="ECO:0000256" key="10">
    <source>
        <dbReference type="PIRSR" id="PIRSR000445-1"/>
    </source>
</evidence>
<comment type="subunit">
    <text evidence="9">Homodimer.</text>
</comment>
<feature type="domain" description="Tetrapyrrole biosynthesis glutamyl-tRNA reductase dimerisation" evidence="15">
    <location>
        <begin position="320"/>
        <end position="420"/>
    </location>
</feature>
<organism evidence="18 19">
    <name type="scientific">Desulfonispora thiosulfatigenes DSM 11270</name>
    <dbReference type="NCBI Taxonomy" id="656914"/>
    <lineage>
        <taxon>Bacteria</taxon>
        <taxon>Bacillati</taxon>
        <taxon>Bacillota</taxon>
        <taxon>Clostridia</taxon>
        <taxon>Eubacteriales</taxon>
        <taxon>Peptococcaceae</taxon>
        <taxon>Desulfonispora</taxon>
    </lineage>
</organism>
<dbReference type="CDD" id="cd05213">
    <property type="entry name" value="NAD_bind_Glutamyl_tRNA_reduct"/>
    <property type="match status" value="1"/>
</dbReference>
<evidence type="ECO:0000256" key="9">
    <source>
        <dbReference type="HAMAP-Rule" id="MF_00087"/>
    </source>
</evidence>
<evidence type="ECO:0000313" key="19">
    <source>
        <dbReference type="Proteomes" id="UP000192731"/>
    </source>
</evidence>
<keyword evidence="5 9" id="KW-0560">Oxidoreductase</keyword>
<dbReference type="PIRSF" id="PIRSF000445">
    <property type="entry name" value="4pyrrol_synth_GluRdtase"/>
    <property type="match status" value="1"/>
</dbReference>
<dbReference type="SUPFAM" id="SSF51735">
    <property type="entry name" value="NAD(P)-binding Rossmann-fold domains"/>
    <property type="match status" value="1"/>
</dbReference>
<feature type="site" description="Important for activity" evidence="9 13">
    <location>
        <position position="99"/>
    </location>
</feature>
<evidence type="ECO:0000259" key="16">
    <source>
        <dbReference type="Pfam" id="PF01488"/>
    </source>
</evidence>
<dbReference type="FunFam" id="3.30.460.30:FF:000001">
    <property type="entry name" value="Glutamyl-tRNA reductase"/>
    <property type="match status" value="1"/>
</dbReference>
<dbReference type="InterPro" id="IPR000343">
    <property type="entry name" value="4pyrrol_synth_GluRdtase"/>
</dbReference>
<dbReference type="InterPro" id="IPR015896">
    <property type="entry name" value="4pyrrol_synth_GluRdtase_dimer"/>
</dbReference>
<evidence type="ECO:0000256" key="5">
    <source>
        <dbReference type="ARBA" id="ARBA00023002"/>
    </source>
</evidence>
<comment type="pathway">
    <text evidence="1 9 14">Porphyrin-containing compound metabolism; protoporphyrin-IX biosynthesis; 5-aminolevulinate from L-glutamyl-tRNA(Glu): step 1/2.</text>
</comment>
<dbReference type="PANTHER" id="PTHR43013">
    <property type="entry name" value="GLUTAMYL-TRNA REDUCTASE"/>
    <property type="match status" value="1"/>
</dbReference>
<comment type="miscellaneous">
    <text evidence="9">During catalysis, the active site Cys acts as a nucleophile attacking the alpha-carbonyl group of tRNA-bound glutamate with the formation of a thioester intermediate between enzyme and glutamate, and the concomitant release of tRNA(Glu). The thioester intermediate is finally reduced by direct hydride transfer from NADPH, to form the product GSA.</text>
</comment>
<evidence type="ECO:0000256" key="1">
    <source>
        <dbReference type="ARBA" id="ARBA00005059"/>
    </source>
</evidence>